<feature type="region of interest" description="Disordered" evidence="2">
    <location>
        <begin position="584"/>
        <end position="604"/>
    </location>
</feature>
<dbReference type="SUPFAM" id="SSF51197">
    <property type="entry name" value="Clavaminate synthase-like"/>
    <property type="match status" value="1"/>
</dbReference>
<organism evidence="3">
    <name type="scientific">Emiliania huxleyi</name>
    <name type="common">Coccolithophore</name>
    <name type="synonym">Pontosphaera huxleyi</name>
    <dbReference type="NCBI Taxonomy" id="2903"/>
    <lineage>
        <taxon>Eukaryota</taxon>
        <taxon>Haptista</taxon>
        <taxon>Haptophyta</taxon>
        <taxon>Prymnesiophyceae</taxon>
        <taxon>Isochrysidales</taxon>
        <taxon>Noelaerhabdaceae</taxon>
        <taxon>Emiliania</taxon>
    </lineage>
</organism>
<dbReference type="Pfam" id="PF05721">
    <property type="entry name" value="PhyH"/>
    <property type="match status" value="1"/>
</dbReference>
<evidence type="ECO:0000256" key="1">
    <source>
        <dbReference type="SAM" id="Coils"/>
    </source>
</evidence>
<sequence length="815" mass="87299">MEPVSKNAQKRRVKAEKAALKKAEKAARAAAAARSACASTADAAAAAADGDSVAHLLDSEPLSGADKWLGGVLGSDGCVYGVPGHARSVLRIDPTTDTVQTVRGEDEALLEGRYKWLRGNLHPDGSIYCIPCHADRVLRIDCSSDPPALSLVGDRHPGEWKWHGAVLSPHDKCIYAIPQFAEAVLRLDPAAGTTSLLGGPFPGASPTGRHKWYGGLLGGDGCIYGIPQCATSVLKINPWTQQVSTLGALPPGGWKWHGGVVGADGCIYGIPAHADEVLKIDPFSQSVSLIPFSYRCHHRTDRKYKYLGGVLGPDGRIYCIPSDADHVLRIDPATASAVEVGPEISARAEHCHVNLNCNKWQNGFLAPDGLIYAIPLKASAVLRVDPMRDAVDVVGGPFFGFEKWEGGVLSRGGAMYCVPLNSKRVLKICPRGGGVARACDEDAQLEEEEEEEEAAPPDALLRHLCAGSEFGAAAREALQRDGYMVLRGVLSREECDAEVELLWRFVTTVSPAVVRDDPESWYPPADGQPDPWPHSGWRSFADMFQHHGAGWLFGSLRERLAERVFSRLFGTTALHASKEGFTFRRPTASPAGRAHPAAGRPPPNVCGRPQPRSCGEHFDQGAAEAGLQFVQSATALTDQAAEDACFQCWPGSHALHPALVGGTWRGRSQWVPLTDADLAALRAAGLSPRRVPVSRGDVILWRSDLAHAAAPPAAECRTFRAVAYASMRPASMTPRRVARLKVEAYQTAATGDHNPSREHWHAPPAAASDGTPRFAHFFADGPPKLTARQAELCGLVAYEGVTKGVGPAVNRDTPT</sequence>
<feature type="coiled-coil region" evidence="1">
    <location>
        <begin position="6"/>
        <end position="33"/>
    </location>
</feature>
<dbReference type="AlphaFoldDB" id="A0A7S3WHZ1"/>
<proteinExistence type="predicted"/>
<name>A0A7S3WHZ1_EMIHU</name>
<reference evidence="3" key="1">
    <citation type="submission" date="2021-01" db="EMBL/GenBank/DDBJ databases">
        <authorList>
            <person name="Corre E."/>
            <person name="Pelletier E."/>
            <person name="Niang G."/>
            <person name="Scheremetjew M."/>
            <person name="Finn R."/>
            <person name="Kale V."/>
            <person name="Holt S."/>
            <person name="Cochrane G."/>
            <person name="Meng A."/>
            <person name="Brown T."/>
            <person name="Cohen L."/>
        </authorList>
    </citation>
    <scope>NUCLEOTIDE SEQUENCE</scope>
    <source>
        <strain evidence="3">379</strain>
    </source>
</reference>
<evidence type="ECO:0000256" key="2">
    <source>
        <dbReference type="SAM" id="MobiDB-lite"/>
    </source>
</evidence>
<gene>
    <name evidence="3" type="ORF">EHUX00137_LOCUS22654</name>
</gene>
<accession>A0A7S3WHZ1</accession>
<protein>
    <submittedName>
        <fullName evidence="3">Uncharacterized protein</fullName>
    </submittedName>
</protein>
<evidence type="ECO:0000313" key="3">
    <source>
        <dbReference type="EMBL" id="CAE0557899.1"/>
    </source>
</evidence>
<dbReference type="EMBL" id="HBIR01029308">
    <property type="protein sequence ID" value="CAE0557899.1"/>
    <property type="molecule type" value="Transcribed_RNA"/>
</dbReference>
<dbReference type="InterPro" id="IPR008775">
    <property type="entry name" value="Phytyl_CoA_dOase-like"/>
</dbReference>
<dbReference type="Gene3D" id="2.60.120.620">
    <property type="entry name" value="q2cbj1_9rhob like domain"/>
    <property type="match status" value="1"/>
</dbReference>
<dbReference type="PANTHER" id="PTHR31630">
    <property type="entry name" value="PHYTANOYL-COA DIOXYGENASE-RELATED-RELATED"/>
    <property type="match status" value="1"/>
</dbReference>
<dbReference type="SUPFAM" id="SSF63829">
    <property type="entry name" value="Calcium-dependent phosphotriesterase"/>
    <property type="match status" value="1"/>
</dbReference>
<dbReference type="PANTHER" id="PTHR31630:SF6">
    <property type="entry name" value="PHYTANOYL-COA DIOXYGENASE-RELATED"/>
    <property type="match status" value="1"/>
</dbReference>
<feature type="compositionally biased region" description="Low complexity" evidence="2">
    <location>
        <begin position="588"/>
        <end position="598"/>
    </location>
</feature>
<keyword evidence="1" id="KW-0175">Coiled coil</keyword>